<sequence>MNFNLQINAYKKQNGTQTIRLKLYTTPYDVQYIDTKISVLKNQWDQKKQKIKKHPLEENINAKINALLIEVKQLYYKNDGISAKRLLQIYRNSKKYDNADFLNFYQTLVDEMILKDKIRSANTNQIYINKLKQFSSFISFSDLSVLWAKEYELWLLKKGNKINTIASNFKAIYATLNKAVVSGVINSNPIKGYQIVNENVEKQSLTLDEIQTVIKLEIAPRHKAMIKARDMFLFSFYTAGMRFTDICKLQWTNIIDNDIVYTMNKSRSRAGARRSIPLNPKSIEILEKYKGKDEFFIFPPLYNYKGKTTTEIEYRLKVQNNNLNRALKILAEHCEINKPISMHMAKHTFTDYAVKSDVGLLMISKLLGHTKLATTQHYLKDFYHKDESDAINKLFG</sequence>
<keyword evidence="3" id="KW-0233">DNA recombination</keyword>
<dbReference type="GO" id="GO:0015074">
    <property type="term" value="P:DNA integration"/>
    <property type="evidence" value="ECO:0007669"/>
    <property type="project" value="InterPro"/>
</dbReference>
<dbReference type="InterPro" id="IPR025269">
    <property type="entry name" value="SAM-like_dom"/>
</dbReference>
<dbReference type="GO" id="GO:0006310">
    <property type="term" value="P:DNA recombination"/>
    <property type="evidence" value="ECO:0007669"/>
    <property type="project" value="UniProtKB-KW"/>
</dbReference>
<comment type="caution">
    <text evidence="5">The sequence shown here is derived from an EMBL/GenBank/DDBJ whole genome shotgun (WGS) entry which is preliminary data.</text>
</comment>
<keyword evidence="6" id="KW-1185">Reference proteome</keyword>
<organism evidence="5 6">
    <name type="scientific">Tenacibaculum finnmarkense genomovar finnmarkense</name>
    <dbReference type="NCBI Taxonomy" id="1458503"/>
    <lineage>
        <taxon>Bacteria</taxon>
        <taxon>Pseudomonadati</taxon>
        <taxon>Bacteroidota</taxon>
        <taxon>Flavobacteriia</taxon>
        <taxon>Flavobacteriales</taxon>
        <taxon>Flavobacteriaceae</taxon>
        <taxon>Tenacibaculum</taxon>
        <taxon>Tenacibaculum finnmarkense</taxon>
    </lineage>
</organism>
<evidence type="ECO:0000256" key="2">
    <source>
        <dbReference type="ARBA" id="ARBA00023125"/>
    </source>
</evidence>
<evidence type="ECO:0000256" key="3">
    <source>
        <dbReference type="ARBA" id="ARBA00023172"/>
    </source>
</evidence>
<proteinExistence type="inferred from homology"/>
<dbReference type="GO" id="GO:0003677">
    <property type="term" value="F:DNA binding"/>
    <property type="evidence" value="ECO:0007669"/>
    <property type="project" value="UniProtKB-KW"/>
</dbReference>
<dbReference type="InterPro" id="IPR010998">
    <property type="entry name" value="Integrase_recombinase_N"/>
</dbReference>
<dbReference type="InterPro" id="IPR002104">
    <property type="entry name" value="Integrase_catalytic"/>
</dbReference>
<dbReference type="InterPro" id="IPR035386">
    <property type="entry name" value="Arm-DNA-bind_5"/>
</dbReference>
<dbReference type="Gene3D" id="1.10.443.10">
    <property type="entry name" value="Intergrase catalytic core"/>
    <property type="match status" value="1"/>
</dbReference>
<evidence type="ECO:0000259" key="4">
    <source>
        <dbReference type="PROSITE" id="PS51898"/>
    </source>
</evidence>
<dbReference type="Gene3D" id="1.10.150.130">
    <property type="match status" value="1"/>
</dbReference>
<dbReference type="SUPFAM" id="SSF56349">
    <property type="entry name" value="DNA breaking-rejoining enzymes"/>
    <property type="match status" value="1"/>
</dbReference>
<dbReference type="Proteomes" id="UP000806077">
    <property type="component" value="Unassembled WGS sequence"/>
</dbReference>
<name>A0AAP1WGN0_9FLAO</name>
<dbReference type="Pfam" id="PF17293">
    <property type="entry name" value="Arm-DNA-bind_5"/>
    <property type="match status" value="1"/>
</dbReference>
<keyword evidence="2" id="KW-0238">DNA-binding</keyword>
<dbReference type="PROSITE" id="PS51898">
    <property type="entry name" value="TYR_RECOMBINASE"/>
    <property type="match status" value="1"/>
</dbReference>
<dbReference type="InterPro" id="IPR013762">
    <property type="entry name" value="Integrase-like_cat_sf"/>
</dbReference>
<comment type="similarity">
    <text evidence="1">Belongs to the 'phage' integrase family.</text>
</comment>
<evidence type="ECO:0000256" key="1">
    <source>
        <dbReference type="ARBA" id="ARBA00008857"/>
    </source>
</evidence>
<dbReference type="InterPro" id="IPR011010">
    <property type="entry name" value="DNA_brk_join_enz"/>
</dbReference>
<dbReference type="AlphaFoldDB" id="A0AAP1WGN0"/>
<dbReference type="PANTHER" id="PTHR30349:SF64">
    <property type="entry name" value="PROPHAGE INTEGRASE INTD-RELATED"/>
    <property type="match status" value="1"/>
</dbReference>
<dbReference type="RefSeq" id="WP_101955435.1">
    <property type="nucleotide sequence ID" value="NZ_JAFMUQ010000022.1"/>
</dbReference>
<accession>A0AAP1WGN0</accession>
<evidence type="ECO:0000313" key="5">
    <source>
        <dbReference type="EMBL" id="MBE7695528.1"/>
    </source>
</evidence>
<gene>
    <name evidence="5" type="ORF">F7645_08855</name>
</gene>
<evidence type="ECO:0000313" key="6">
    <source>
        <dbReference type="Proteomes" id="UP000806077"/>
    </source>
</evidence>
<dbReference type="Pfam" id="PF00589">
    <property type="entry name" value="Phage_integrase"/>
    <property type="match status" value="1"/>
</dbReference>
<reference evidence="5 6" key="1">
    <citation type="journal article" date="2020" name="Int. J. Syst. Evol. Microbiol.">
        <title>Tenacibaculum piscium sp. nov., isolated from skin ulcers of sea-farmed fish, and description of Tenacibaculum finnmarkense sp. nov. with subdivision into genomovars finnmarkense and ulcerans.</title>
        <authorList>
            <person name="Olsen A.B."/>
            <person name="Spilsberg B."/>
            <person name="Nilsen H.K."/>
            <person name="Lagesen K."/>
            <person name="Gulla S."/>
            <person name="Avendano-Herrera R."/>
            <person name="Irgang R."/>
            <person name="Duchaud E."/>
            <person name="Colquhoun D.J."/>
        </authorList>
    </citation>
    <scope>NUCLEOTIDE SEQUENCE [LARGE SCALE GENOMIC DNA]</scope>
    <source>
        <strain evidence="5 6">TNO037</strain>
    </source>
</reference>
<dbReference type="Pfam" id="PF13102">
    <property type="entry name" value="Phage_int_SAM_5"/>
    <property type="match status" value="1"/>
</dbReference>
<feature type="domain" description="Tyr recombinase" evidence="4">
    <location>
        <begin position="200"/>
        <end position="392"/>
    </location>
</feature>
<protein>
    <submittedName>
        <fullName evidence="5">Tyrosine-type recombinase/integrase</fullName>
    </submittedName>
</protein>
<dbReference type="InterPro" id="IPR050090">
    <property type="entry name" value="Tyrosine_recombinase_XerCD"/>
</dbReference>
<dbReference type="PANTHER" id="PTHR30349">
    <property type="entry name" value="PHAGE INTEGRASE-RELATED"/>
    <property type="match status" value="1"/>
</dbReference>
<dbReference type="CDD" id="cd01185">
    <property type="entry name" value="INTN1_C_like"/>
    <property type="match status" value="1"/>
</dbReference>
<dbReference type="EMBL" id="WXXV01000011">
    <property type="protein sequence ID" value="MBE7695528.1"/>
    <property type="molecule type" value="Genomic_DNA"/>
</dbReference>
<dbReference type="GeneID" id="79924879"/>